<organism evidence="2 3">
    <name type="scientific">Tumebacillus avium</name>
    <dbReference type="NCBI Taxonomy" id="1903704"/>
    <lineage>
        <taxon>Bacteria</taxon>
        <taxon>Bacillati</taxon>
        <taxon>Bacillota</taxon>
        <taxon>Bacilli</taxon>
        <taxon>Bacillales</taxon>
        <taxon>Alicyclobacillaceae</taxon>
        <taxon>Tumebacillus</taxon>
    </lineage>
</organism>
<gene>
    <name evidence="2" type="ORF">CBW65_12925</name>
</gene>
<proteinExistence type="predicted"/>
<evidence type="ECO:0000313" key="2">
    <source>
        <dbReference type="EMBL" id="ARU61832.1"/>
    </source>
</evidence>
<dbReference type="InterPro" id="IPR036873">
    <property type="entry name" value="Rhodanese-like_dom_sf"/>
</dbReference>
<dbReference type="KEGG" id="tum:CBW65_12925"/>
<dbReference type="Gene3D" id="3.40.250.10">
    <property type="entry name" value="Rhodanese-like domain"/>
    <property type="match status" value="1"/>
</dbReference>
<sequence length="125" mass="13838">MNQEAYRHFANKLAFETDPADVRMELESGAADFLLLDARSREAFASGHIDGAISLPYREITAESTAAFDKSRLIVTYCWSPACNAAAKAGLCLSELGFQVKEMFGGVEYWKKEGGQLRKHEKTSP</sequence>
<dbReference type="AlphaFoldDB" id="A0A1Y0IMN6"/>
<dbReference type="RefSeq" id="WP_087457201.1">
    <property type="nucleotide sequence ID" value="NZ_CP021434.1"/>
</dbReference>
<accession>A0A1Y0IMN6</accession>
<dbReference type="PROSITE" id="PS50206">
    <property type="entry name" value="RHODANESE_3"/>
    <property type="match status" value="1"/>
</dbReference>
<reference evidence="3" key="1">
    <citation type="submission" date="2017-05" db="EMBL/GenBank/DDBJ databases">
        <authorList>
            <person name="Sung H."/>
        </authorList>
    </citation>
    <scope>NUCLEOTIDE SEQUENCE [LARGE SCALE GENOMIC DNA]</scope>
    <source>
        <strain evidence="3">AR23208</strain>
    </source>
</reference>
<dbReference type="EMBL" id="CP021434">
    <property type="protein sequence ID" value="ARU61832.1"/>
    <property type="molecule type" value="Genomic_DNA"/>
</dbReference>
<protein>
    <recommendedName>
        <fullName evidence="1">Rhodanese domain-containing protein</fullName>
    </recommendedName>
</protein>
<feature type="domain" description="Rhodanese" evidence="1">
    <location>
        <begin position="29"/>
        <end position="119"/>
    </location>
</feature>
<evidence type="ECO:0000259" key="1">
    <source>
        <dbReference type="PROSITE" id="PS50206"/>
    </source>
</evidence>
<name>A0A1Y0IMN6_9BACL</name>
<dbReference type="OrthoDB" id="9800872at2"/>
<dbReference type="SUPFAM" id="SSF52821">
    <property type="entry name" value="Rhodanese/Cell cycle control phosphatase"/>
    <property type="match status" value="1"/>
</dbReference>
<dbReference type="PANTHER" id="PTHR43031:SF1">
    <property type="entry name" value="PYRIDINE NUCLEOTIDE-DISULPHIDE OXIDOREDUCTASE"/>
    <property type="match status" value="1"/>
</dbReference>
<dbReference type="InterPro" id="IPR001763">
    <property type="entry name" value="Rhodanese-like_dom"/>
</dbReference>
<keyword evidence="3" id="KW-1185">Reference proteome</keyword>
<dbReference type="PANTHER" id="PTHR43031">
    <property type="entry name" value="FAD-DEPENDENT OXIDOREDUCTASE"/>
    <property type="match status" value="1"/>
</dbReference>
<dbReference type="Proteomes" id="UP000195437">
    <property type="component" value="Chromosome"/>
</dbReference>
<dbReference type="InterPro" id="IPR050229">
    <property type="entry name" value="GlpE_sulfurtransferase"/>
</dbReference>
<dbReference type="SMART" id="SM00450">
    <property type="entry name" value="RHOD"/>
    <property type="match status" value="1"/>
</dbReference>
<dbReference type="Pfam" id="PF00581">
    <property type="entry name" value="Rhodanese"/>
    <property type="match status" value="1"/>
</dbReference>
<evidence type="ECO:0000313" key="3">
    <source>
        <dbReference type="Proteomes" id="UP000195437"/>
    </source>
</evidence>